<dbReference type="InterPro" id="IPR027417">
    <property type="entry name" value="P-loop_NTPase"/>
</dbReference>
<keyword evidence="7" id="KW-1185">Reference proteome</keyword>
<dbReference type="SUPFAM" id="SSF46894">
    <property type="entry name" value="C-terminal effector domain of the bipartite response regulators"/>
    <property type="match status" value="1"/>
</dbReference>
<evidence type="ECO:0000256" key="2">
    <source>
        <dbReference type="ARBA" id="ARBA00023125"/>
    </source>
</evidence>
<accession>A0ABN2NP26</accession>
<dbReference type="Pfam" id="PF00196">
    <property type="entry name" value="GerE"/>
    <property type="match status" value="1"/>
</dbReference>
<evidence type="ECO:0000313" key="6">
    <source>
        <dbReference type="EMBL" id="GAA1879333.1"/>
    </source>
</evidence>
<dbReference type="PROSITE" id="PS50043">
    <property type="entry name" value="HTH_LUXR_2"/>
    <property type="match status" value="1"/>
</dbReference>
<feature type="region of interest" description="Disordered" evidence="4">
    <location>
        <begin position="854"/>
        <end position="884"/>
    </location>
</feature>
<dbReference type="CDD" id="cd06170">
    <property type="entry name" value="LuxR_C_like"/>
    <property type="match status" value="1"/>
</dbReference>
<evidence type="ECO:0000259" key="5">
    <source>
        <dbReference type="PROSITE" id="PS50043"/>
    </source>
</evidence>
<organism evidence="6 7">
    <name type="scientific">Pseudonocardia ailaonensis</name>
    <dbReference type="NCBI Taxonomy" id="367279"/>
    <lineage>
        <taxon>Bacteria</taxon>
        <taxon>Bacillati</taxon>
        <taxon>Actinomycetota</taxon>
        <taxon>Actinomycetes</taxon>
        <taxon>Pseudonocardiales</taxon>
        <taxon>Pseudonocardiaceae</taxon>
        <taxon>Pseudonocardia</taxon>
    </lineage>
</organism>
<dbReference type="SMART" id="SM00421">
    <property type="entry name" value="HTH_LUXR"/>
    <property type="match status" value="1"/>
</dbReference>
<comment type="caution">
    <text evidence="6">The sequence shown here is derived from an EMBL/GenBank/DDBJ whole genome shotgun (WGS) entry which is preliminary data.</text>
</comment>
<keyword evidence="1" id="KW-0805">Transcription regulation</keyword>
<protein>
    <recommendedName>
        <fullName evidence="5">HTH luxR-type domain-containing protein</fullName>
    </recommendedName>
</protein>
<dbReference type="PROSITE" id="PS00622">
    <property type="entry name" value="HTH_LUXR_1"/>
    <property type="match status" value="1"/>
</dbReference>
<keyword evidence="2" id="KW-0238">DNA-binding</keyword>
<evidence type="ECO:0000313" key="7">
    <source>
        <dbReference type="Proteomes" id="UP001500449"/>
    </source>
</evidence>
<feature type="compositionally biased region" description="Gly residues" evidence="4">
    <location>
        <begin position="476"/>
        <end position="517"/>
    </location>
</feature>
<name>A0ABN2NP26_9PSEU</name>
<dbReference type="PRINTS" id="PR00038">
    <property type="entry name" value="HTHLUXR"/>
</dbReference>
<feature type="compositionally biased region" description="Acidic residues" evidence="4">
    <location>
        <begin position="868"/>
        <end position="877"/>
    </location>
</feature>
<dbReference type="EMBL" id="BAAAQK010000029">
    <property type="protein sequence ID" value="GAA1879333.1"/>
    <property type="molecule type" value="Genomic_DNA"/>
</dbReference>
<evidence type="ECO:0000256" key="3">
    <source>
        <dbReference type="ARBA" id="ARBA00023163"/>
    </source>
</evidence>
<feature type="domain" description="HTH luxR-type" evidence="5">
    <location>
        <begin position="874"/>
        <end position="939"/>
    </location>
</feature>
<dbReference type="RefSeq" id="WP_344427675.1">
    <property type="nucleotide sequence ID" value="NZ_BAAAQK010000029.1"/>
</dbReference>
<dbReference type="PANTHER" id="PTHR44688">
    <property type="entry name" value="DNA-BINDING TRANSCRIPTIONAL ACTIVATOR DEVR_DOSR"/>
    <property type="match status" value="1"/>
</dbReference>
<dbReference type="InterPro" id="IPR000792">
    <property type="entry name" value="Tscrpt_reg_LuxR_C"/>
</dbReference>
<evidence type="ECO:0000256" key="1">
    <source>
        <dbReference type="ARBA" id="ARBA00023015"/>
    </source>
</evidence>
<evidence type="ECO:0000256" key="4">
    <source>
        <dbReference type="SAM" id="MobiDB-lite"/>
    </source>
</evidence>
<dbReference type="Gene3D" id="1.10.10.10">
    <property type="entry name" value="Winged helix-like DNA-binding domain superfamily/Winged helix DNA-binding domain"/>
    <property type="match status" value="1"/>
</dbReference>
<dbReference type="PANTHER" id="PTHR44688:SF16">
    <property type="entry name" value="DNA-BINDING TRANSCRIPTIONAL ACTIVATOR DEVR_DOSR"/>
    <property type="match status" value="1"/>
</dbReference>
<keyword evidence="3" id="KW-0804">Transcription</keyword>
<reference evidence="6 7" key="1">
    <citation type="journal article" date="2019" name="Int. J. Syst. Evol. Microbiol.">
        <title>The Global Catalogue of Microorganisms (GCM) 10K type strain sequencing project: providing services to taxonomists for standard genome sequencing and annotation.</title>
        <authorList>
            <consortium name="The Broad Institute Genomics Platform"/>
            <consortium name="The Broad Institute Genome Sequencing Center for Infectious Disease"/>
            <person name="Wu L."/>
            <person name="Ma J."/>
        </authorList>
    </citation>
    <scope>NUCLEOTIDE SEQUENCE [LARGE SCALE GENOMIC DNA]</scope>
    <source>
        <strain evidence="6 7">JCM 16009</strain>
    </source>
</reference>
<dbReference type="InterPro" id="IPR036388">
    <property type="entry name" value="WH-like_DNA-bd_sf"/>
</dbReference>
<feature type="region of interest" description="Disordered" evidence="4">
    <location>
        <begin position="456"/>
        <end position="517"/>
    </location>
</feature>
<sequence>MDVTEGQADAVLAGSPAARRLVREVVADPGAGVVVDVVGPAGCGKTTVLGALRQAWSAAGVDPSAVLLVDDAHELPDTELDGLRERAGEPGARLVVARRPWPRTAALAALGAALSTARAPLVLGALDPAGVAARATRLLGGPAATQLVDHVYARTAGLPLLVDRMLTELVERAGPDGRARFTRDAPPGSLRVAVPVALLDQITHRLWALDPRVRELTVAVALGAPLDTEVLVPLLGLLDSAGGGIDEVDELVDQARSAGLFTATGALIPLVETAVVRHTPEARRLEIRRTLAEIELDRGGSVLAAAHGMLGTGATGSRSADVFVAAGDELARTGGSAGSAGSADVEDAGPFYEAAIAAGAPALPLAARRAEAAIRAGRLDDALAGADEVLSAVDQVDLEDALRAGTVAAAVLAHRGMLARSAELYRWMAGTGEASPLGVPALVGTGALDEARAIVAPPAPEPGPGGYSDPGDRAGHGGAGFGAGFGGRPGHGGDGSAGSAGNGGVDAPTGAGGPAGPGGYGGSAASVLGAPPGFGGGRGGAARPPTLLAGAEELTAHGVVDSVVGSPTRALSQLARASALLESSHRAALLPDTPAALGALVAVQTGELDVARSLLDRAVAVRLGGPAAVHRHRLLLGWIALNRGSFGSARAHLEAVSPGGARLEPRDELLAAALDVALARRSGDLGTLLPLWGRAREAIVRHPVDLFVLQPLGELAIAATRLREPSWVRPHLDEAAALLARLGSPALWAAPLHWSRMHAAILAEDADEAAVHAAALEAADAEGTGGRFVHAMAVAAPHWVGLVHGRVDPEPVEAAARGLHAVGLSWDGGKLAGQAAIRTDDRRAMSALLTCARGLSGSQPAPPPSEQLLDEPVEEPTEGPLSDREREVAALVLEGLTYKQIGEKLFISAKTVEHHVARMRQRLGSTSRGELIAQLKQIVT</sequence>
<dbReference type="SUPFAM" id="SSF52540">
    <property type="entry name" value="P-loop containing nucleoside triphosphate hydrolases"/>
    <property type="match status" value="1"/>
</dbReference>
<gene>
    <name evidence="6" type="ORF">GCM10009836_70890</name>
</gene>
<dbReference type="Proteomes" id="UP001500449">
    <property type="component" value="Unassembled WGS sequence"/>
</dbReference>
<dbReference type="InterPro" id="IPR016032">
    <property type="entry name" value="Sig_transdc_resp-reg_C-effctor"/>
</dbReference>
<proteinExistence type="predicted"/>